<keyword evidence="11" id="KW-0969">Cilium</keyword>
<keyword evidence="6" id="KW-0804">Transcription</keyword>
<feature type="compositionally biased region" description="Basic and acidic residues" evidence="9">
    <location>
        <begin position="1"/>
        <end position="20"/>
    </location>
</feature>
<comment type="similarity">
    <text evidence="1">Belongs to the FlgM family.</text>
</comment>
<keyword evidence="11" id="KW-0966">Cell projection</keyword>
<evidence type="ECO:0000256" key="9">
    <source>
        <dbReference type="SAM" id="MobiDB-lite"/>
    </source>
</evidence>
<evidence type="ECO:0000313" key="11">
    <source>
        <dbReference type="EMBL" id="CAI2718907.1"/>
    </source>
</evidence>
<dbReference type="SUPFAM" id="SSF101498">
    <property type="entry name" value="Anti-sigma factor FlgM"/>
    <property type="match status" value="1"/>
</dbReference>
<keyword evidence="3" id="KW-0678">Repressor</keyword>
<reference evidence="11 12" key="1">
    <citation type="submission" date="2022-09" db="EMBL/GenBank/DDBJ databases">
        <authorList>
            <person name="Kop L."/>
        </authorList>
    </citation>
    <scope>NUCLEOTIDE SEQUENCE [LARGE SCALE GENOMIC DNA]</scope>
    <source>
        <strain evidence="11 12">347</strain>
    </source>
</reference>
<evidence type="ECO:0000256" key="6">
    <source>
        <dbReference type="ARBA" id="ARBA00023163"/>
    </source>
</evidence>
<feature type="region of interest" description="Disordered" evidence="9">
    <location>
        <begin position="1"/>
        <end position="45"/>
    </location>
</feature>
<dbReference type="NCBIfam" id="TIGR03824">
    <property type="entry name" value="FlgM_jcvi"/>
    <property type="match status" value="1"/>
</dbReference>
<keyword evidence="11" id="KW-0282">Flagellum</keyword>
<dbReference type="RefSeq" id="WP_282011774.1">
    <property type="nucleotide sequence ID" value="NZ_OX336137.1"/>
</dbReference>
<dbReference type="InterPro" id="IPR007412">
    <property type="entry name" value="FlgM"/>
</dbReference>
<evidence type="ECO:0000256" key="7">
    <source>
        <dbReference type="ARBA" id="ARBA00024739"/>
    </source>
</evidence>
<keyword evidence="4" id="KW-1005">Bacterial flagellum biogenesis</keyword>
<evidence type="ECO:0000256" key="8">
    <source>
        <dbReference type="ARBA" id="ARBA00030117"/>
    </source>
</evidence>
<dbReference type="Proteomes" id="UP001157733">
    <property type="component" value="Chromosome"/>
</dbReference>
<sequence length="109" mass="11608">MEIQGDDFKIRNKVSPDKVKAPSAKGNPADPSATSTSRAASGGGEQIALSAKAQIIQKGLDVAKASPDVRTEKINRIKSQVEDGTFHVDSDVLAESILKEILSESQFLE</sequence>
<evidence type="ECO:0000313" key="12">
    <source>
        <dbReference type="Proteomes" id="UP001157733"/>
    </source>
</evidence>
<dbReference type="Pfam" id="PF04316">
    <property type="entry name" value="FlgM"/>
    <property type="match status" value="1"/>
</dbReference>
<evidence type="ECO:0000256" key="2">
    <source>
        <dbReference type="ARBA" id="ARBA00017823"/>
    </source>
</evidence>
<comment type="function">
    <text evidence="7">Responsible for the coupling of flagellin expression to flagellar assembly by preventing expression of the flagellin genes when a component of the middle class of proteins is defective. It negatively regulates flagellar genes by inhibiting the activity of FliA by directly binding to FliA.</text>
</comment>
<protein>
    <recommendedName>
        <fullName evidence="2">Negative regulator of flagellin synthesis</fullName>
    </recommendedName>
    <alternativeName>
        <fullName evidence="8">Anti-sigma-28 factor</fullName>
    </alternativeName>
</protein>
<keyword evidence="12" id="KW-1185">Reference proteome</keyword>
<dbReference type="InterPro" id="IPR035890">
    <property type="entry name" value="Anti-sigma-28_factor_FlgM_sf"/>
</dbReference>
<proteinExistence type="inferred from homology"/>
<evidence type="ECO:0000256" key="3">
    <source>
        <dbReference type="ARBA" id="ARBA00022491"/>
    </source>
</evidence>
<organism evidence="11 12">
    <name type="scientific">Nitrospina watsonii</name>
    <dbReference type="NCBI Taxonomy" id="1323948"/>
    <lineage>
        <taxon>Bacteria</taxon>
        <taxon>Pseudomonadati</taxon>
        <taxon>Nitrospinota/Tectimicrobiota group</taxon>
        <taxon>Nitrospinota</taxon>
        <taxon>Nitrospinia</taxon>
        <taxon>Nitrospinales</taxon>
        <taxon>Nitrospinaceae</taxon>
        <taxon>Nitrospina</taxon>
    </lineage>
</organism>
<keyword evidence="5" id="KW-0805">Transcription regulation</keyword>
<evidence type="ECO:0000256" key="1">
    <source>
        <dbReference type="ARBA" id="ARBA00005322"/>
    </source>
</evidence>
<gene>
    <name evidence="11" type="ORF">NSPWAT_2051</name>
</gene>
<evidence type="ECO:0000256" key="5">
    <source>
        <dbReference type="ARBA" id="ARBA00023015"/>
    </source>
</evidence>
<dbReference type="InterPro" id="IPR031316">
    <property type="entry name" value="FlgM_C"/>
</dbReference>
<evidence type="ECO:0000259" key="10">
    <source>
        <dbReference type="Pfam" id="PF04316"/>
    </source>
</evidence>
<evidence type="ECO:0000256" key="4">
    <source>
        <dbReference type="ARBA" id="ARBA00022795"/>
    </source>
</evidence>
<dbReference type="EMBL" id="OX336137">
    <property type="protein sequence ID" value="CAI2718907.1"/>
    <property type="molecule type" value="Genomic_DNA"/>
</dbReference>
<name>A0ABM9HFR8_9BACT</name>
<accession>A0ABM9HFR8</accession>
<feature type="domain" description="Anti-sigma-28 factor FlgM C-terminal" evidence="10">
    <location>
        <begin position="46"/>
        <end position="99"/>
    </location>
</feature>